<accession>A0A4R7NUT9</accession>
<feature type="transmembrane region" description="Helical" evidence="1">
    <location>
        <begin position="142"/>
        <end position="161"/>
    </location>
</feature>
<keyword evidence="1" id="KW-0472">Membrane</keyword>
<protein>
    <submittedName>
        <fullName evidence="2">Paraquat-inducible protein A</fullName>
    </submittedName>
</protein>
<dbReference type="AlphaFoldDB" id="A0A4R7NUT9"/>
<dbReference type="Proteomes" id="UP000295341">
    <property type="component" value="Unassembled WGS sequence"/>
</dbReference>
<dbReference type="Pfam" id="PF04403">
    <property type="entry name" value="PqiA"/>
    <property type="match status" value="1"/>
</dbReference>
<dbReference type="InterPro" id="IPR007498">
    <property type="entry name" value="PqiA-like"/>
</dbReference>
<evidence type="ECO:0000313" key="2">
    <source>
        <dbReference type="EMBL" id="TDU24431.1"/>
    </source>
</evidence>
<sequence>MKPSSIAVCEHCDAVHRRVHLAPRARAHCIRCGTVLYTERRRHLDGWLALTIASAIAYLVANLNPIVEIQLRGESTQASLFQALSATWYSGAEPVAALAALCAFVFPLVRIGLETVVLAYLQLGRRPPALRAAMHTLVHIRPWSMVEVFMLGVVVALVKLGGETTVIPGPGLAGFAVLTVLLTILASFDPDTLWENAERATP</sequence>
<feature type="transmembrane region" description="Helical" evidence="1">
    <location>
        <begin position="95"/>
        <end position="121"/>
    </location>
</feature>
<evidence type="ECO:0000313" key="3">
    <source>
        <dbReference type="Proteomes" id="UP000295341"/>
    </source>
</evidence>
<feature type="transmembrane region" description="Helical" evidence="1">
    <location>
        <begin position="47"/>
        <end position="67"/>
    </location>
</feature>
<dbReference type="RefSeq" id="WP_162851393.1">
    <property type="nucleotide sequence ID" value="NZ_MWIN01000025.1"/>
</dbReference>
<keyword evidence="1" id="KW-1133">Transmembrane helix</keyword>
<keyword evidence="3" id="KW-1185">Reference proteome</keyword>
<name>A0A4R7NUT9_9GAMM</name>
<gene>
    <name evidence="2" type="ORF">DFR24_4701</name>
</gene>
<evidence type="ECO:0000256" key="1">
    <source>
        <dbReference type="SAM" id="Phobius"/>
    </source>
</evidence>
<organism evidence="2 3">
    <name type="scientific">Panacagrimonas perspica</name>
    <dbReference type="NCBI Taxonomy" id="381431"/>
    <lineage>
        <taxon>Bacteria</taxon>
        <taxon>Pseudomonadati</taxon>
        <taxon>Pseudomonadota</taxon>
        <taxon>Gammaproteobacteria</taxon>
        <taxon>Nevskiales</taxon>
        <taxon>Nevskiaceae</taxon>
        <taxon>Panacagrimonas</taxon>
    </lineage>
</organism>
<dbReference type="EMBL" id="SOBT01000012">
    <property type="protein sequence ID" value="TDU24431.1"/>
    <property type="molecule type" value="Genomic_DNA"/>
</dbReference>
<keyword evidence="1" id="KW-0812">Transmembrane</keyword>
<reference evidence="2 3" key="1">
    <citation type="submission" date="2019-03" db="EMBL/GenBank/DDBJ databases">
        <title>Genomic Encyclopedia of Type Strains, Phase IV (KMG-IV): sequencing the most valuable type-strain genomes for metagenomic binning, comparative biology and taxonomic classification.</title>
        <authorList>
            <person name="Goeker M."/>
        </authorList>
    </citation>
    <scope>NUCLEOTIDE SEQUENCE [LARGE SCALE GENOMIC DNA]</scope>
    <source>
        <strain evidence="2 3">DSM 26377</strain>
    </source>
</reference>
<comment type="caution">
    <text evidence="2">The sequence shown here is derived from an EMBL/GenBank/DDBJ whole genome shotgun (WGS) entry which is preliminary data.</text>
</comment>
<proteinExistence type="predicted"/>
<feature type="transmembrane region" description="Helical" evidence="1">
    <location>
        <begin position="167"/>
        <end position="188"/>
    </location>
</feature>